<dbReference type="Pfam" id="PF02254">
    <property type="entry name" value="TrkA_N"/>
    <property type="match status" value="1"/>
</dbReference>
<organism evidence="8">
    <name type="scientific">marine sediment metagenome</name>
    <dbReference type="NCBI Taxonomy" id="412755"/>
    <lineage>
        <taxon>unclassified sequences</taxon>
        <taxon>metagenomes</taxon>
        <taxon>ecological metagenomes</taxon>
    </lineage>
</organism>
<dbReference type="InterPro" id="IPR003148">
    <property type="entry name" value="RCK_N"/>
</dbReference>
<dbReference type="Gene3D" id="3.30.70.1450">
    <property type="entry name" value="Regulator of K+ conductance, C-terminal domain"/>
    <property type="match status" value="1"/>
</dbReference>
<feature type="domain" description="RCK C-terminal" evidence="7">
    <location>
        <begin position="137"/>
        <end position="218"/>
    </location>
</feature>
<dbReference type="InterPro" id="IPR036721">
    <property type="entry name" value="RCK_C_sf"/>
</dbReference>
<protein>
    <recommendedName>
        <fullName evidence="9">RCK N-terminal domain-containing protein</fullName>
    </recommendedName>
</protein>
<dbReference type="PROSITE" id="PS51202">
    <property type="entry name" value="RCK_C"/>
    <property type="match status" value="1"/>
</dbReference>
<evidence type="ECO:0000256" key="5">
    <source>
        <dbReference type="ARBA" id="ARBA00023065"/>
    </source>
</evidence>
<dbReference type="InterPro" id="IPR050721">
    <property type="entry name" value="Trk_Ktr_HKT_K-transport"/>
</dbReference>
<dbReference type="Gene3D" id="3.40.50.720">
    <property type="entry name" value="NAD(P)-binding Rossmann-like Domain"/>
    <property type="match status" value="1"/>
</dbReference>
<dbReference type="InterPro" id="IPR036291">
    <property type="entry name" value="NAD(P)-bd_dom_sf"/>
</dbReference>
<dbReference type="GO" id="GO:0015079">
    <property type="term" value="F:potassium ion transmembrane transporter activity"/>
    <property type="evidence" value="ECO:0007669"/>
    <property type="project" value="InterPro"/>
</dbReference>
<evidence type="ECO:0000256" key="4">
    <source>
        <dbReference type="ARBA" id="ARBA00023027"/>
    </source>
</evidence>
<dbReference type="SUPFAM" id="SSF51735">
    <property type="entry name" value="NAD(P)-binding Rossmann-fold domains"/>
    <property type="match status" value="1"/>
</dbReference>
<dbReference type="Pfam" id="PF02080">
    <property type="entry name" value="TrkA_C"/>
    <property type="match status" value="1"/>
</dbReference>
<feature type="domain" description="RCK N-terminal" evidence="6">
    <location>
        <begin position="1"/>
        <end position="119"/>
    </location>
</feature>
<dbReference type="PANTHER" id="PTHR43833:SF5">
    <property type="entry name" value="TRK SYSTEM POTASSIUM UPTAKE PROTEIN TRKA"/>
    <property type="match status" value="1"/>
</dbReference>
<evidence type="ECO:0000313" key="8">
    <source>
        <dbReference type="EMBL" id="GAF77578.1"/>
    </source>
</evidence>
<name>X0S965_9ZZZZ</name>
<gene>
    <name evidence="8" type="ORF">S01H1_08589</name>
</gene>
<keyword evidence="5" id="KW-0406">Ion transport</keyword>
<dbReference type="InterPro" id="IPR006036">
    <property type="entry name" value="K_uptake_TrkA"/>
</dbReference>
<keyword evidence="1" id="KW-0813">Transport</keyword>
<evidence type="ECO:0000259" key="6">
    <source>
        <dbReference type="PROSITE" id="PS51201"/>
    </source>
</evidence>
<evidence type="ECO:0000256" key="1">
    <source>
        <dbReference type="ARBA" id="ARBA00022448"/>
    </source>
</evidence>
<dbReference type="EMBL" id="BARS01004397">
    <property type="protein sequence ID" value="GAF77578.1"/>
    <property type="molecule type" value="Genomic_DNA"/>
</dbReference>
<proteinExistence type="predicted"/>
<evidence type="ECO:0008006" key="9">
    <source>
        <dbReference type="Google" id="ProtNLM"/>
    </source>
</evidence>
<dbReference type="PRINTS" id="PR00335">
    <property type="entry name" value="KUPTAKETRKA"/>
</dbReference>
<evidence type="ECO:0000256" key="3">
    <source>
        <dbReference type="ARBA" id="ARBA00022958"/>
    </source>
</evidence>
<dbReference type="InterPro" id="IPR006037">
    <property type="entry name" value="RCK_C"/>
</dbReference>
<dbReference type="AlphaFoldDB" id="X0S965"/>
<evidence type="ECO:0000259" key="7">
    <source>
        <dbReference type="PROSITE" id="PS51202"/>
    </source>
</evidence>
<sequence length="218" mass="23238">MYFIIVGGGKVGYYLSQALLSEGHEVLILEKDPSKCGAICEQLGSVVVRGDGCEARTLGDAGTERADMLIAVTDEDEDNLVACQVAKHKFKVPRTIARINNPKNEALFKKLGIDVTISSTNIILEHIEEEVPTHPLVHLLTLKGGDLEVVEVNIPPSSSVVGKRMSEIDFPPDSVICLMTGGSGAHVPTDDTILEADAQIVAVTRPEAEGALRVALTG</sequence>
<accession>X0S965</accession>
<reference evidence="8" key="1">
    <citation type="journal article" date="2014" name="Front. Microbiol.">
        <title>High frequency of phylogenetically diverse reductive dehalogenase-homologous genes in deep subseafloor sedimentary metagenomes.</title>
        <authorList>
            <person name="Kawai M."/>
            <person name="Futagami T."/>
            <person name="Toyoda A."/>
            <person name="Takaki Y."/>
            <person name="Nishi S."/>
            <person name="Hori S."/>
            <person name="Arai W."/>
            <person name="Tsubouchi T."/>
            <person name="Morono Y."/>
            <person name="Uchiyama I."/>
            <person name="Ito T."/>
            <person name="Fujiyama A."/>
            <person name="Inagaki F."/>
            <person name="Takami H."/>
        </authorList>
    </citation>
    <scope>NUCLEOTIDE SEQUENCE</scope>
    <source>
        <strain evidence="8">Expedition CK06-06</strain>
    </source>
</reference>
<dbReference type="PROSITE" id="PS51201">
    <property type="entry name" value="RCK_N"/>
    <property type="match status" value="1"/>
</dbReference>
<dbReference type="SUPFAM" id="SSF116726">
    <property type="entry name" value="TrkA C-terminal domain-like"/>
    <property type="match status" value="1"/>
</dbReference>
<evidence type="ECO:0000256" key="2">
    <source>
        <dbReference type="ARBA" id="ARBA00022538"/>
    </source>
</evidence>
<keyword evidence="2" id="KW-0633">Potassium transport</keyword>
<comment type="caution">
    <text evidence="8">The sequence shown here is derived from an EMBL/GenBank/DDBJ whole genome shotgun (WGS) entry which is preliminary data.</text>
</comment>
<keyword evidence="4" id="KW-0520">NAD</keyword>
<keyword evidence="3" id="KW-0630">Potassium</keyword>
<dbReference type="GO" id="GO:0005886">
    <property type="term" value="C:plasma membrane"/>
    <property type="evidence" value="ECO:0007669"/>
    <property type="project" value="InterPro"/>
</dbReference>
<dbReference type="PANTHER" id="PTHR43833">
    <property type="entry name" value="POTASSIUM CHANNEL PROTEIN 2-RELATED-RELATED"/>
    <property type="match status" value="1"/>
</dbReference>